<evidence type="ECO:0000313" key="2">
    <source>
        <dbReference type="EMBL" id="AGZ42543.1"/>
    </source>
</evidence>
<dbReference type="HOGENOM" id="CLU_158407_0_0_11"/>
<keyword evidence="1" id="KW-0812">Transmembrane</keyword>
<dbReference type="RefSeq" id="WP_023362915.1">
    <property type="nucleotide sequence ID" value="NC_022657.1"/>
</dbReference>
<organism evidence="2 3">
    <name type="scientific">Actinoplanes friuliensis DSM 7358</name>
    <dbReference type="NCBI Taxonomy" id="1246995"/>
    <lineage>
        <taxon>Bacteria</taxon>
        <taxon>Bacillati</taxon>
        <taxon>Actinomycetota</taxon>
        <taxon>Actinomycetes</taxon>
        <taxon>Micromonosporales</taxon>
        <taxon>Micromonosporaceae</taxon>
        <taxon>Actinoplanes</taxon>
    </lineage>
</organism>
<evidence type="ECO:0008006" key="4">
    <source>
        <dbReference type="Google" id="ProtNLM"/>
    </source>
</evidence>
<dbReference type="OrthoDB" id="4230309at2"/>
<protein>
    <recommendedName>
        <fullName evidence="4">Integral membrane protein</fullName>
    </recommendedName>
</protein>
<keyword evidence="3" id="KW-1185">Reference proteome</keyword>
<feature type="transmembrane region" description="Helical" evidence="1">
    <location>
        <begin position="39"/>
        <end position="57"/>
    </location>
</feature>
<dbReference type="EMBL" id="CP006272">
    <property type="protein sequence ID" value="AGZ42543.1"/>
    <property type="molecule type" value="Genomic_DNA"/>
</dbReference>
<feature type="transmembrane region" description="Helical" evidence="1">
    <location>
        <begin position="97"/>
        <end position="121"/>
    </location>
</feature>
<dbReference type="PATRIC" id="fig|1246995.3.peg.4334"/>
<keyword evidence="1" id="KW-0472">Membrane</keyword>
<dbReference type="eggNOG" id="ENOG5032TW5">
    <property type="taxonomic scope" value="Bacteria"/>
</dbReference>
<evidence type="ECO:0000256" key="1">
    <source>
        <dbReference type="SAM" id="Phobius"/>
    </source>
</evidence>
<dbReference type="KEGG" id="afs:AFR_21365"/>
<evidence type="ECO:0000313" key="3">
    <source>
        <dbReference type="Proteomes" id="UP000017746"/>
    </source>
</evidence>
<accession>U5W017</accession>
<dbReference type="AlphaFoldDB" id="U5W017"/>
<sequence>MTELRWPLIAGLALLGLVRPVLSITGVYDALGGFGHPWAPLLVTLLIAVVQVAVVVLARVRQPLLTLTFAGLGYGVAAILLNLALQPLLASAEAIPVPGYVAILVGNALQGAVLGLIALGLHRLRKPAQLS</sequence>
<feature type="transmembrane region" description="Helical" evidence="1">
    <location>
        <begin position="64"/>
        <end position="85"/>
    </location>
</feature>
<reference evidence="2 3" key="1">
    <citation type="journal article" date="2014" name="J. Biotechnol.">
        <title>Complete genome sequence of the actinobacterium Actinoplanes friuliensis HAG 010964, producer of the lipopeptide antibiotic friulimycin.</title>
        <authorList>
            <person name="Ruckert C."/>
            <person name="Szczepanowski R."/>
            <person name="Albersmeier A."/>
            <person name="Goesmann A."/>
            <person name="Fischer N."/>
            <person name="Steinkamper A."/>
            <person name="Puhler A."/>
            <person name="Biener R."/>
            <person name="Schwartz D."/>
            <person name="Kalinowski J."/>
        </authorList>
    </citation>
    <scope>NUCLEOTIDE SEQUENCE [LARGE SCALE GENOMIC DNA]</scope>
    <source>
        <strain evidence="2 3">DSM 7358</strain>
    </source>
</reference>
<keyword evidence="1" id="KW-1133">Transmembrane helix</keyword>
<dbReference type="STRING" id="1246995.AFR_21365"/>
<dbReference type="Proteomes" id="UP000017746">
    <property type="component" value="Chromosome"/>
</dbReference>
<gene>
    <name evidence="2" type="ORF">AFR_21365</name>
</gene>
<proteinExistence type="predicted"/>
<name>U5W017_9ACTN</name>